<dbReference type="SUPFAM" id="SSF53474">
    <property type="entry name" value="alpha/beta-Hydrolases"/>
    <property type="match status" value="1"/>
</dbReference>
<feature type="compositionally biased region" description="Polar residues" evidence="1">
    <location>
        <begin position="39"/>
        <end position="57"/>
    </location>
</feature>
<evidence type="ECO:0000313" key="3">
    <source>
        <dbReference type="Proteomes" id="UP000694843"/>
    </source>
</evidence>
<feature type="region of interest" description="Disordered" evidence="1">
    <location>
        <begin position="38"/>
        <end position="73"/>
    </location>
</feature>
<name>A0A6A0H4G8_HYAAZ</name>
<reference evidence="2" key="2">
    <citation type="journal article" date="2018" name="Environ. Sci. Technol.">
        <title>The Toxicogenome of Hyalella azteca: A Model for Sediment Ecotoxicology and Evolutionary Toxicology.</title>
        <authorList>
            <person name="Poynton H.C."/>
            <person name="Hasenbein S."/>
            <person name="Benoit J.B."/>
            <person name="Sepulveda M.S."/>
            <person name="Poelchau M.F."/>
            <person name="Hughes D.S.T."/>
            <person name="Murali S.C."/>
            <person name="Chen S."/>
            <person name="Glastad K.M."/>
            <person name="Goodisman M.A.D."/>
            <person name="Werren J.H."/>
            <person name="Vineis J.H."/>
            <person name="Bowen J.L."/>
            <person name="Friedrich M."/>
            <person name="Jones J."/>
            <person name="Robertson H.M."/>
            <person name="Feyereisen R."/>
            <person name="Mechler-Hickson A."/>
            <person name="Mathers N."/>
            <person name="Lee C.E."/>
            <person name="Colbourne J.K."/>
            <person name="Biales A."/>
            <person name="Johnston J.S."/>
            <person name="Wellborn G.A."/>
            <person name="Rosendale A.J."/>
            <person name="Cridge A.G."/>
            <person name="Munoz-Torres M.C."/>
            <person name="Bain P.A."/>
            <person name="Manny A.R."/>
            <person name="Major K.M."/>
            <person name="Lambert F.N."/>
            <person name="Vulpe C.D."/>
            <person name="Tuck P."/>
            <person name="Blalock B.J."/>
            <person name="Lin Y.Y."/>
            <person name="Smith M.E."/>
            <person name="Ochoa-Acuna H."/>
            <person name="Chen M.M."/>
            <person name="Childers C.P."/>
            <person name="Qu J."/>
            <person name="Dugan S."/>
            <person name="Lee S.L."/>
            <person name="Chao H."/>
            <person name="Dinh H."/>
            <person name="Han Y."/>
            <person name="Doddapaneni H."/>
            <person name="Worley K.C."/>
            <person name="Muzny D.M."/>
            <person name="Gibbs R.A."/>
            <person name="Richards S."/>
        </authorList>
    </citation>
    <scope>NUCLEOTIDE SEQUENCE</scope>
    <source>
        <strain evidence="2">HAZT.00-mixed</strain>
        <tissue evidence="2">Whole organism</tissue>
    </source>
</reference>
<dbReference type="OrthoDB" id="77878at2759"/>
<dbReference type="Pfam" id="PF05705">
    <property type="entry name" value="DUF829"/>
    <property type="match status" value="1"/>
</dbReference>
<accession>A0A6A0H4G8</accession>
<keyword evidence="3" id="KW-1185">Reference proteome</keyword>
<dbReference type="PANTHER" id="PTHR20908:SF1">
    <property type="entry name" value="LD15586P"/>
    <property type="match status" value="1"/>
</dbReference>
<reference evidence="2" key="1">
    <citation type="submission" date="2014-08" db="EMBL/GenBank/DDBJ databases">
        <authorList>
            <person name="Murali S."/>
            <person name="Richards S."/>
            <person name="Bandaranaike D."/>
            <person name="Bellair M."/>
            <person name="Blankenburg K."/>
            <person name="Chao H."/>
            <person name="Dinh H."/>
            <person name="Doddapaneni H."/>
            <person name="Dugan-Rocha S."/>
            <person name="Elkadiri S."/>
            <person name="Gnanaolivu R."/>
            <person name="Hughes D."/>
            <person name="Lee S."/>
            <person name="Li M."/>
            <person name="Ming W."/>
            <person name="Munidasa M."/>
            <person name="Muniz J."/>
            <person name="Nguyen L."/>
            <person name="Osuji N."/>
            <person name="Pu L.-L."/>
            <person name="Puazo M."/>
            <person name="Skinner E."/>
            <person name="Qu C."/>
            <person name="Quiroz J."/>
            <person name="Raj R."/>
            <person name="Weissenberger G."/>
            <person name="Xin Y."/>
            <person name="Zou X."/>
            <person name="Han Y."/>
            <person name="Worley K."/>
            <person name="Muzny D."/>
            <person name="Gibbs R."/>
        </authorList>
    </citation>
    <scope>NUCLEOTIDE SEQUENCE</scope>
    <source>
        <strain evidence="2">HAZT.00-mixed</strain>
        <tissue evidence="2">Whole organism</tissue>
    </source>
</reference>
<evidence type="ECO:0000313" key="2">
    <source>
        <dbReference type="EMBL" id="KAA0197118.1"/>
    </source>
</evidence>
<reference evidence="4 5" key="4">
    <citation type="submission" date="2025-04" db="UniProtKB">
        <authorList>
            <consortium name="RefSeq"/>
        </authorList>
    </citation>
    <scope>IDENTIFICATION</scope>
    <source>
        <tissue evidence="4 5">Whole organism</tissue>
    </source>
</reference>
<evidence type="ECO:0000313" key="4">
    <source>
        <dbReference type="RefSeq" id="XP_018025081.1"/>
    </source>
</evidence>
<dbReference type="RefSeq" id="XP_018025081.1">
    <property type="nucleotide sequence ID" value="XM_018169592.2"/>
</dbReference>
<gene>
    <name evidence="4 5" type="primary">LOC108680707</name>
    <name evidence="2" type="ORF">HAZT_HAZT010075</name>
</gene>
<dbReference type="KEGG" id="hazt:108680707"/>
<proteinExistence type="predicted"/>
<dbReference type="PANTHER" id="PTHR20908">
    <property type="entry name" value="LD15586P"/>
    <property type="match status" value="1"/>
</dbReference>
<dbReference type="InterPro" id="IPR008547">
    <property type="entry name" value="DUF829_TMEM53"/>
</dbReference>
<protein>
    <submittedName>
        <fullName evidence="4 5">Uncharacterized protein LOC108680707</fullName>
    </submittedName>
</protein>
<evidence type="ECO:0000313" key="5">
    <source>
        <dbReference type="RefSeq" id="XP_018025082.1"/>
    </source>
</evidence>
<sequence>MTMQGSGVLVLLQAGMRSGASCSAKVAAPACSRNIFNKVPQSGEASNPLTNSSSSTHTIHDRTSSPSRIQRKSTLTLHHKSTIPLQQSTAPAAAYPSPLSDDIYDHPKVINESLPHGSKSNVIIGRNGMPLQIRTLPKMPGVFGSDPYCMEHLPKLDVNRFKSGPSSTSALSMYCYQRKLHIDKISKYMTLISPVPEEGTYTQVQRKQYKDARPLVLLYPWLMAHDKHVAKYTRLYTDLGIDVLRVNITPLDLLRPVPRAQVAAREVLEYLLANTCWHKLLIHGLSVGAYGFMEVMTKMEAHEDRYLSIRPRFIGQVWDSPCDLPGLKEGVSRSITNNRILQIKIMDALDWFLEFRYEAATRHYVKTQDMFHKNYCRAPSLFLYSRADPVSVPYINTNLANWWHKYGFEVFAKVFNESGHVGHFPKYKLEYTSHVHAFLHHIGMLRYAGINLDT</sequence>
<dbReference type="InterPro" id="IPR029058">
    <property type="entry name" value="AB_hydrolase_fold"/>
</dbReference>
<dbReference type="GO" id="GO:0017171">
    <property type="term" value="F:serine hydrolase activity"/>
    <property type="evidence" value="ECO:0007669"/>
    <property type="project" value="TreeGrafter"/>
</dbReference>
<evidence type="ECO:0000256" key="1">
    <source>
        <dbReference type="SAM" id="MobiDB-lite"/>
    </source>
</evidence>
<dbReference type="Proteomes" id="UP000694843">
    <property type="component" value="Unplaced"/>
</dbReference>
<dbReference type="EMBL" id="JQDR03008450">
    <property type="protein sequence ID" value="KAA0197118.1"/>
    <property type="molecule type" value="Genomic_DNA"/>
</dbReference>
<dbReference type="GeneID" id="108680707"/>
<organism evidence="2">
    <name type="scientific">Hyalella azteca</name>
    <name type="common">Amphipod</name>
    <dbReference type="NCBI Taxonomy" id="294128"/>
    <lineage>
        <taxon>Eukaryota</taxon>
        <taxon>Metazoa</taxon>
        <taxon>Ecdysozoa</taxon>
        <taxon>Arthropoda</taxon>
        <taxon>Crustacea</taxon>
        <taxon>Multicrustacea</taxon>
        <taxon>Malacostraca</taxon>
        <taxon>Eumalacostraca</taxon>
        <taxon>Peracarida</taxon>
        <taxon>Amphipoda</taxon>
        <taxon>Senticaudata</taxon>
        <taxon>Talitrida</taxon>
        <taxon>Talitroidea</taxon>
        <taxon>Hyalellidae</taxon>
        <taxon>Hyalella</taxon>
    </lineage>
</organism>
<dbReference type="AlphaFoldDB" id="A0A6A0H4G8"/>
<dbReference type="Proteomes" id="UP000711488">
    <property type="component" value="Unassembled WGS sequence"/>
</dbReference>
<feature type="compositionally biased region" description="Polar residues" evidence="1">
    <location>
        <begin position="64"/>
        <end position="73"/>
    </location>
</feature>
<dbReference type="RefSeq" id="XP_018025082.1">
    <property type="nucleotide sequence ID" value="XM_018169593.2"/>
</dbReference>
<reference evidence="2" key="3">
    <citation type="submission" date="2019-06" db="EMBL/GenBank/DDBJ databases">
        <authorList>
            <person name="Poynton C."/>
            <person name="Hasenbein S."/>
            <person name="Benoit J.B."/>
            <person name="Sepulveda M.S."/>
            <person name="Poelchau M.F."/>
            <person name="Murali S.C."/>
            <person name="Chen S."/>
            <person name="Glastad K.M."/>
            <person name="Werren J.H."/>
            <person name="Vineis J.H."/>
            <person name="Bowen J.L."/>
            <person name="Friedrich M."/>
            <person name="Jones J."/>
            <person name="Robertson H.M."/>
            <person name="Feyereisen R."/>
            <person name="Mechler-Hickson A."/>
            <person name="Mathers N."/>
            <person name="Lee C.E."/>
            <person name="Colbourne J.K."/>
            <person name="Biales A."/>
            <person name="Johnston J.S."/>
            <person name="Wellborn G.A."/>
            <person name="Rosendale A.J."/>
            <person name="Cridge A.G."/>
            <person name="Munoz-Torres M.C."/>
            <person name="Bain P.A."/>
            <person name="Manny A.R."/>
            <person name="Major K.M."/>
            <person name="Lambert F.N."/>
            <person name="Vulpe C.D."/>
            <person name="Tuck P."/>
            <person name="Blalock B.J."/>
            <person name="Lin Y.-Y."/>
            <person name="Smith M.E."/>
            <person name="Ochoa-Acuna H."/>
            <person name="Chen M.-J.M."/>
            <person name="Childers C.P."/>
            <person name="Qu J."/>
            <person name="Dugan S."/>
            <person name="Lee S.L."/>
            <person name="Chao H."/>
            <person name="Dinh H."/>
            <person name="Han Y."/>
            <person name="Doddapaneni H."/>
            <person name="Worley K.C."/>
            <person name="Muzny D.M."/>
            <person name="Gibbs R.A."/>
            <person name="Richards S."/>
        </authorList>
    </citation>
    <scope>NUCLEOTIDE SEQUENCE</scope>
    <source>
        <strain evidence="2">HAZT.00-mixed</strain>
        <tissue evidence="2">Whole organism</tissue>
    </source>
</reference>